<dbReference type="EMBL" id="SOEO01000002">
    <property type="protein sequence ID" value="TDX83959.1"/>
    <property type="molecule type" value="Genomic_DNA"/>
</dbReference>
<sequence>MRQVLNSEKAKEVCNAAALGFANAAAEVLANKTEESQSSKISKFIQELEKENLQRIKRIKEDTEYLTEGQGTYLFPSEKKIFTDSIESDKSLLKINQDRIRKLKKKHNL</sequence>
<protein>
    <submittedName>
        <fullName evidence="1">Uncharacterized protein</fullName>
    </submittedName>
</protein>
<dbReference type="Proteomes" id="UP000295313">
    <property type="component" value="Unassembled WGS sequence"/>
</dbReference>
<comment type="caution">
    <text evidence="1">The sequence shown here is derived from an EMBL/GenBank/DDBJ whole genome shotgun (WGS) entry which is preliminary data.</text>
</comment>
<name>A0A4R8I5W5_9FLAO</name>
<evidence type="ECO:0000313" key="1">
    <source>
        <dbReference type="EMBL" id="TDX83959.1"/>
    </source>
</evidence>
<evidence type="ECO:0000313" key="2">
    <source>
        <dbReference type="Proteomes" id="UP000295313"/>
    </source>
</evidence>
<dbReference type="RefSeq" id="WP_133944012.1">
    <property type="nucleotide sequence ID" value="NZ_SOEO01000002.1"/>
</dbReference>
<proteinExistence type="predicted"/>
<organism evidence="1 2">
    <name type="scientific">Epilithonimonas xixisoli</name>
    <dbReference type="NCBI Taxonomy" id="1476462"/>
    <lineage>
        <taxon>Bacteria</taxon>
        <taxon>Pseudomonadati</taxon>
        <taxon>Bacteroidota</taxon>
        <taxon>Flavobacteriia</taxon>
        <taxon>Flavobacteriales</taxon>
        <taxon>Weeksellaceae</taxon>
        <taxon>Chryseobacterium group</taxon>
        <taxon>Epilithonimonas</taxon>
    </lineage>
</organism>
<dbReference type="AlphaFoldDB" id="A0A4R8I5W5"/>
<accession>A0A4R8I5W5</accession>
<keyword evidence="2" id="KW-1185">Reference proteome</keyword>
<gene>
    <name evidence="1" type="ORF">B0I22_1547</name>
</gene>
<reference evidence="1 2" key="1">
    <citation type="submission" date="2019-03" db="EMBL/GenBank/DDBJ databases">
        <title>Genomic Encyclopedia of Type Strains, Phase III (KMG-III): the genomes of soil and plant-associated and newly described type strains.</title>
        <authorList>
            <person name="Whitman W."/>
        </authorList>
    </citation>
    <scope>NUCLEOTIDE SEQUENCE [LARGE SCALE GENOMIC DNA]</scope>
    <source>
        <strain evidence="1 2">CGMCC 1.12802</strain>
    </source>
</reference>